<dbReference type="PROSITE" id="PS51186">
    <property type="entry name" value="GNAT"/>
    <property type="match status" value="1"/>
</dbReference>
<comment type="caution">
    <text evidence="2">The sequence shown here is derived from an EMBL/GenBank/DDBJ whole genome shotgun (WGS) entry which is preliminary data.</text>
</comment>
<feature type="domain" description="N-acetyltransferase" evidence="1">
    <location>
        <begin position="63"/>
        <end position="234"/>
    </location>
</feature>
<protein>
    <recommendedName>
        <fullName evidence="1">N-acetyltransferase domain-containing protein</fullName>
    </recommendedName>
</protein>
<dbReference type="CDD" id="cd04301">
    <property type="entry name" value="NAT_SF"/>
    <property type="match status" value="1"/>
</dbReference>
<reference evidence="2 3" key="1">
    <citation type="submission" date="2020-01" db="EMBL/GenBank/DDBJ databases">
        <title>Draft genome sequence of Aspergillus udagawae IFM 46972.</title>
        <authorList>
            <person name="Takahashi H."/>
            <person name="Yaguchi T."/>
        </authorList>
    </citation>
    <scope>NUCLEOTIDE SEQUENCE [LARGE SCALE GENOMIC DNA]</scope>
    <source>
        <strain evidence="2 3">IFM 46972</strain>
    </source>
</reference>
<accession>A0A8H3P0Z4</accession>
<gene>
    <name evidence="2" type="ORF">IFM46972_07127</name>
</gene>
<dbReference type="EMBL" id="BLKC01000052">
    <property type="protein sequence ID" value="GFF43196.1"/>
    <property type="molecule type" value="Genomic_DNA"/>
</dbReference>
<dbReference type="SUPFAM" id="SSF55729">
    <property type="entry name" value="Acyl-CoA N-acyltransferases (Nat)"/>
    <property type="match status" value="1"/>
</dbReference>
<organism evidence="2 3">
    <name type="scientific">Aspergillus udagawae</name>
    <dbReference type="NCBI Taxonomy" id="91492"/>
    <lineage>
        <taxon>Eukaryota</taxon>
        <taxon>Fungi</taxon>
        <taxon>Dikarya</taxon>
        <taxon>Ascomycota</taxon>
        <taxon>Pezizomycotina</taxon>
        <taxon>Eurotiomycetes</taxon>
        <taxon>Eurotiomycetidae</taxon>
        <taxon>Eurotiales</taxon>
        <taxon>Aspergillaceae</taxon>
        <taxon>Aspergillus</taxon>
        <taxon>Aspergillus subgen. Fumigati</taxon>
    </lineage>
</organism>
<dbReference type="InterPro" id="IPR016181">
    <property type="entry name" value="Acyl_CoA_acyltransferase"/>
</dbReference>
<dbReference type="InterPro" id="IPR000182">
    <property type="entry name" value="GNAT_dom"/>
</dbReference>
<evidence type="ECO:0000313" key="3">
    <source>
        <dbReference type="Proteomes" id="UP000465221"/>
    </source>
</evidence>
<dbReference type="GO" id="GO:0016747">
    <property type="term" value="F:acyltransferase activity, transferring groups other than amino-acyl groups"/>
    <property type="evidence" value="ECO:0007669"/>
    <property type="project" value="InterPro"/>
</dbReference>
<proteinExistence type="predicted"/>
<evidence type="ECO:0000259" key="1">
    <source>
        <dbReference type="PROSITE" id="PS51186"/>
    </source>
</evidence>
<dbReference type="Gene3D" id="3.40.630.30">
    <property type="match status" value="1"/>
</dbReference>
<dbReference type="Proteomes" id="UP000465221">
    <property type="component" value="Unassembled WGS sequence"/>
</dbReference>
<name>A0A8H3P0Z4_9EURO</name>
<evidence type="ECO:0000313" key="2">
    <source>
        <dbReference type="EMBL" id="GFF43196.1"/>
    </source>
</evidence>
<dbReference type="AlphaFoldDB" id="A0A8H3P0Z4"/>
<sequence length="241" mass="27775">MTHASHNSKTQDPSNFNPYSIAIMKVESISTKCLLEPANLQDAEQFAELQRQRIICGWLCDPQTLQKWKQKQQENLKALFWITIPDPSTGDGKGIRIRAGHIALDAYCDPPEPDLARADKSVQTISSFFVLPEYRSYGLGRRAMRLIEEMAVVEPYGSPRCRFVTLNALSKRYVYDEGPDWRGLFERLGMSPPSFSIQEWYESLGWKEEPLYEVRTLDGEVVKLREAFMRKELQSEFSVDQ</sequence>